<keyword evidence="3" id="KW-1185">Reference proteome</keyword>
<dbReference type="EMBL" id="BONX01000007">
    <property type="protein sequence ID" value="GIG94899.1"/>
    <property type="molecule type" value="Genomic_DNA"/>
</dbReference>
<organism evidence="2 3">
    <name type="scientific">Plantactinospora mayteni</name>
    <dbReference type="NCBI Taxonomy" id="566021"/>
    <lineage>
        <taxon>Bacteria</taxon>
        <taxon>Bacillati</taxon>
        <taxon>Actinomycetota</taxon>
        <taxon>Actinomycetes</taxon>
        <taxon>Micromonosporales</taxon>
        <taxon>Micromonosporaceae</taxon>
        <taxon>Plantactinospora</taxon>
    </lineage>
</organism>
<reference evidence="2 3" key="1">
    <citation type="submission" date="2021-01" db="EMBL/GenBank/DDBJ databases">
        <title>Whole genome shotgun sequence of Plantactinospora mayteni NBRC 109088.</title>
        <authorList>
            <person name="Komaki H."/>
            <person name="Tamura T."/>
        </authorList>
    </citation>
    <scope>NUCLEOTIDE SEQUENCE [LARGE SCALE GENOMIC DNA]</scope>
    <source>
        <strain evidence="2 3">NBRC 109088</strain>
    </source>
</reference>
<feature type="signal peptide" evidence="1">
    <location>
        <begin position="1"/>
        <end position="26"/>
    </location>
</feature>
<comment type="caution">
    <text evidence="2">The sequence shown here is derived from an EMBL/GenBank/DDBJ whole genome shotgun (WGS) entry which is preliminary data.</text>
</comment>
<evidence type="ECO:0000256" key="1">
    <source>
        <dbReference type="SAM" id="SignalP"/>
    </source>
</evidence>
<name>A0ABQ4EJI3_9ACTN</name>
<feature type="chain" id="PRO_5045755657" evidence="1">
    <location>
        <begin position="27"/>
        <end position="259"/>
    </location>
</feature>
<evidence type="ECO:0000313" key="2">
    <source>
        <dbReference type="EMBL" id="GIG94899.1"/>
    </source>
</evidence>
<sequence length="259" mass="27768">MWRRRIHGIAASAVALAMLLTGTAQPARANADGGLSSPIVDAALIAFNIYRSGSATPDQIVEFIRVITGALTGLENEVKDHADGLEAAEVLGHASQVRADVFDYHNMRDNEVTAEVFAMRVGGFAANANYKYRVVGRKAKDQIGLGAQTLYPVAIAVRVDIKWTGGLGEIEAAYRALNQRIVADLEPTCTRVSDPEPIPGRIYVRHECVAANGETAVAVDHKVGDTWRSGPVNLENLKLEAARNSSWAAAKRILAGQGQ</sequence>
<keyword evidence="1" id="KW-0732">Signal</keyword>
<dbReference type="RefSeq" id="WP_203856493.1">
    <property type="nucleotide sequence ID" value="NZ_BAAAZQ010000005.1"/>
</dbReference>
<dbReference type="Proteomes" id="UP000621500">
    <property type="component" value="Unassembled WGS sequence"/>
</dbReference>
<accession>A0ABQ4EJI3</accession>
<gene>
    <name evidence="2" type="ORF">Pma05_14720</name>
</gene>
<proteinExistence type="predicted"/>
<evidence type="ECO:0000313" key="3">
    <source>
        <dbReference type="Proteomes" id="UP000621500"/>
    </source>
</evidence>
<protein>
    <submittedName>
        <fullName evidence="2">Uncharacterized protein</fullName>
    </submittedName>
</protein>